<dbReference type="EMBL" id="CAADFA010000028">
    <property type="protein sequence ID" value="VFJ45643.1"/>
    <property type="molecule type" value="Genomic_DNA"/>
</dbReference>
<proteinExistence type="predicted"/>
<keyword evidence="3" id="KW-0540">Nuclease</keyword>
<reference evidence="3" key="1">
    <citation type="submission" date="2019-02" db="EMBL/GenBank/DDBJ databases">
        <authorList>
            <person name="Gruber-Vodicka R. H."/>
            <person name="Seah K. B. B."/>
        </authorList>
    </citation>
    <scope>NUCLEOTIDE SEQUENCE</scope>
    <source>
        <strain evidence="2">BECK_BZ163</strain>
        <strain evidence="4">BECK_BZ164</strain>
        <strain evidence="3">BECK_BZ165</strain>
    </source>
</reference>
<gene>
    <name evidence="2" type="ORF">BECKFM1743A_GA0114220_1002614</name>
    <name evidence="4" type="ORF">BECKFM1743B_GA0114221_1002513</name>
    <name evidence="3" type="ORF">BECKFM1743C_GA0114222_1002814</name>
</gene>
<evidence type="ECO:0000313" key="3">
    <source>
        <dbReference type="EMBL" id="VFJ45643.1"/>
    </source>
</evidence>
<dbReference type="InterPro" id="IPR011335">
    <property type="entry name" value="Restrct_endonuc-II-like"/>
</dbReference>
<protein>
    <submittedName>
        <fullName evidence="3">Restriction endonuclease</fullName>
    </submittedName>
</protein>
<dbReference type="InterPro" id="IPR012296">
    <property type="entry name" value="Nuclease_put_TT1808"/>
</dbReference>
<evidence type="ECO:0000313" key="2">
    <source>
        <dbReference type="EMBL" id="VFJ45557.1"/>
    </source>
</evidence>
<dbReference type="GO" id="GO:0004519">
    <property type="term" value="F:endonuclease activity"/>
    <property type="evidence" value="ECO:0007669"/>
    <property type="project" value="UniProtKB-KW"/>
</dbReference>
<accession>A0A450S1X5</accession>
<sequence length="158" mass="17682">MNWQQLCDSPRFRDLPFKIELADSGKIVMSPVKVIHSVFQGEIAATLRTHRKDGRILSACAIETGKGVKVADVAWASKATYQAIRGRSACQIAPELCIEVLSDSNTPEEIEEKKALYFEQGAVEVWLCTQEGEIEHFGREGAITTSFLFPDFRKKMDC</sequence>
<evidence type="ECO:0000313" key="4">
    <source>
        <dbReference type="EMBL" id="VFK06819.1"/>
    </source>
</evidence>
<keyword evidence="3" id="KW-0378">Hydrolase</keyword>
<dbReference type="AlphaFoldDB" id="A0A450S1X5"/>
<organism evidence="3">
    <name type="scientific">Candidatus Kentrum sp. FM</name>
    <dbReference type="NCBI Taxonomy" id="2126340"/>
    <lineage>
        <taxon>Bacteria</taxon>
        <taxon>Pseudomonadati</taxon>
        <taxon>Pseudomonadota</taxon>
        <taxon>Gammaproteobacteria</taxon>
        <taxon>Candidatus Kentrum</taxon>
    </lineage>
</organism>
<name>A0A450S1X5_9GAMM</name>
<dbReference type="PANTHER" id="PTHR34107">
    <property type="entry name" value="SLL0198 PROTEIN-RELATED"/>
    <property type="match status" value="1"/>
</dbReference>
<dbReference type="Pfam" id="PF05685">
    <property type="entry name" value="Uma2"/>
    <property type="match status" value="1"/>
</dbReference>
<dbReference type="PANTHER" id="PTHR34107:SF4">
    <property type="entry name" value="SLL1222 PROTEIN"/>
    <property type="match status" value="1"/>
</dbReference>
<dbReference type="EMBL" id="CAADFL010000025">
    <property type="protein sequence ID" value="VFK06819.1"/>
    <property type="molecule type" value="Genomic_DNA"/>
</dbReference>
<dbReference type="SUPFAM" id="SSF52980">
    <property type="entry name" value="Restriction endonuclease-like"/>
    <property type="match status" value="1"/>
</dbReference>
<dbReference type="InterPro" id="IPR008538">
    <property type="entry name" value="Uma2"/>
</dbReference>
<dbReference type="EMBL" id="CAADEZ010000026">
    <property type="protein sequence ID" value="VFJ45557.1"/>
    <property type="molecule type" value="Genomic_DNA"/>
</dbReference>
<dbReference type="Gene3D" id="3.90.1570.10">
    <property type="entry name" value="tt1808, chain A"/>
    <property type="match status" value="1"/>
</dbReference>
<evidence type="ECO:0000259" key="1">
    <source>
        <dbReference type="Pfam" id="PF05685"/>
    </source>
</evidence>
<dbReference type="CDD" id="cd06260">
    <property type="entry name" value="DUF820-like"/>
    <property type="match status" value="1"/>
</dbReference>
<keyword evidence="3" id="KW-0255">Endonuclease</keyword>
<feature type="domain" description="Putative restriction endonuclease" evidence="1">
    <location>
        <begin position="12"/>
        <end position="140"/>
    </location>
</feature>